<feature type="transmembrane region" description="Helical" evidence="1">
    <location>
        <begin position="262"/>
        <end position="283"/>
    </location>
</feature>
<keyword evidence="1" id="KW-0812">Transmembrane</keyword>
<feature type="transmembrane region" description="Helical" evidence="1">
    <location>
        <begin position="107"/>
        <end position="125"/>
    </location>
</feature>
<dbReference type="EMBL" id="ML992666">
    <property type="protein sequence ID" value="KAF2215407.1"/>
    <property type="molecule type" value="Genomic_DNA"/>
</dbReference>
<organism evidence="2 3">
    <name type="scientific">Cercospora zeae-maydis SCOH1-5</name>
    <dbReference type="NCBI Taxonomy" id="717836"/>
    <lineage>
        <taxon>Eukaryota</taxon>
        <taxon>Fungi</taxon>
        <taxon>Dikarya</taxon>
        <taxon>Ascomycota</taxon>
        <taxon>Pezizomycotina</taxon>
        <taxon>Dothideomycetes</taxon>
        <taxon>Dothideomycetidae</taxon>
        <taxon>Mycosphaerellales</taxon>
        <taxon>Mycosphaerellaceae</taxon>
        <taxon>Cercospora</taxon>
    </lineage>
</organism>
<dbReference type="OrthoDB" id="193478at2759"/>
<feature type="transmembrane region" description="Helical" evidence="1">
    <location>
        <begin position="73"/>
        <end position="95"/>
    </location>
</feature>
<gene>
    <name evidence="2" type="ORF">CERZMDRAFT_35463</name>
</gene>
<feature type="transmembrane region" description="Helical" evidence="1">
    <location>
        <begin position="23"/>
        <end position="44"/>
    </location>
</feature>
<reference evidence="2" key="1">
    <citation type="journal article" date="2020" name="Stud. Mycol.">
        <title>101 Dothideomycetes genomes: a test case for predicting lifestyles and emergence of pathogens.</title>
        <authorList>
            <person name="Haridas S."/>
            <person name="Albert R."/>
            <person name="Binder M."/>
            <person name="Bloem J."/>
            <person name="Labutti K."/>
            <person name="Salamov A."/>
            <person name="Andreopoulos B."/>
            <person name="Baker S."/>
            <person name="Barry K."/>
            <person name="Bills G."/>
            <person name="Bluhm B."/>
            <person name="Cannon C."/>
            <person name="Castanera R."/>
            <person name="Culley D."/>
            <person name="Daum C."/>
            <person name="Ezra D."/>
            <person name="Gonzalez J."/>
            <person name="Henrissat B."/>
            <person name="Kuo A."/>
            <person name="Liang C."/>
            <person name="Lipzen A."/>
            <person name="Lutzoni F."/>
            <person name="Magnuson J."/>
            <person name="Mondo S."/>
            <person name="Nolan M."/>
            <person name="Ohm R."/>
            <person name="Pangilinan J."/>
            <person name="Park H.-J."/>
            <person name="Ramirez L."/>
            <person name="Alfaro M."/>
            <person name="Sun H."/>
            <person name="Tritt A."/>
            <person name="Yoshinaga Y."/>
            <person name="Zwiers L.-H."/>
            <person name="Turgeon B."/>
            <person name="Goodwin S."/>
            <person name="Spatafora J."/>
            <person name="Crous P."/>
            <person name="Grigoriev I."/>
        </authorList>
    </citation>
    <scope>NUCLEOTIDE SEQUENCE</scope>
    <source>
        <strain evidence="2">SCOH1-5</strain>
    </source>
</reference>
<dbReference type="AlphaFoldDB" id="A0A6A6FPM8"/>
<name>A0A6A6FPM8_9PEZI</name>
<accession>A0A6A6FPM8</accession>
<keyword evidence="3" id="KW-1185">Reference proteome</keyword>
<dbReference type="Pfam" id="PF10067">
    <property type="entry name" value="DUF2306"/>
    <property type="match status" value="1"/>
</dbReference>
<evidence type="ECO:0000313" key="2">
    <source>
        <dbReference type="EMBL" id="KAF2215407.1"/>
    </source>
</evidence>
<feature type="transmembrane region" description="Helical" evidence="1">
    <location>
        <begin position="169"/>
        <end position="194"/>
    </location>
</feature>
<proteinExistence type="predicted"/>
<keyword evidence="1" id="KW-0472">Membrane</keyword>
<evidence type="ECO:0000313" key="3">
    <source>
        <dbReference type="Proteomes" id="UP000799539"/>
    </source>
</evidence>
<keyword evidence="1" id="KW-1133">Transmembrane helix</keyword>
<protein>
    <submittedName>
        <fullName evidence="2">Uncharacterized protein</fullName>
    </submittedName>
</protein>
<sequence length="322" mass="35673">MHVPAAASTWWGKVHRAVGFSKGYNFILFFILTGTLLGFTLAHLRYLHHPTFLANTNPSDGVYYTRGATKVGIRMHLFGAFLAAMLAVLQFTPVIRHRFRLFHRFNGYVVITLFLVSKAGVYIKIPTSGGSDASTSTALGLLGAVALICLAMAYYNIKRLRIDLHREWMIRMWVYSGAIITLRFVSMGMMRVMLANPEGRWYSVQTCQNIWDQHARLLGVPDADNPTPLKYPACVDAPNTDASTLVHLTDGLPEGIATGVNLTFGLATWLAFALHAIGVEIYFRLTRAESERLKALSHERRVAAGMVGRGKQTPNSDAGSEK</sequence>
<dbReference type="InterPro" id="IPR018750">
    <property type="entry name" value="DUF2306_membrane"/>
</dbReference>
<evidence type="ECO:0000256" key="1">
    <source>
        <dbReference type="SAM" id="Phobius"/>
    </source>
</evidence>
<dbReference type="Proteomes" id="UP000799539">
    <property type="component" value="Unassembled WGS sequence"/>
</dbReference>
<feature type="transmembrane region" description="Helical" evidence="1">
    <location>
        <begin position="137"/>
        <end position="157"/>
    </location>
</feature>